<feature type="region of interest" description="Disordered" evidence="6">
    <location>
        <begin position="37"/>
        <end position="60"/>
    </location>
</feature>
<evidence type="ECO:0000259" key="10">
    <source>
        <dbReference type="Pfam" id="PF25989"/>
    </source>
</evidence>
<dbReference type="Pfam" id="PF25917">
    <property type="entry name" value="BSH_RND"/>
    <property type="match status" value="1"/>
</dbReference>
<evidence type="ECO:0000256" key="3">
    <source>
        <dbReference type="ARBA" id="ARBA00022475"/>
    </source>
</evidence>
<dbReference type="STRING" id="62928.azo2333"/>
<protein>
    <submittedName>
        <fullName evidence="11">Membrane fusion protein</fullName>
    </submittedName>
</protein>
<feature type="domain" description="Multidrug resistance protein MdtA-like barrel-sandwich hybrid" evidence="8">
    <location>
        <begin position="92"/>
        <end position="235"/>
    </location>
</feature>
<keyword evidence="12" id="KW-1185">Reference proteome</keyword>
<evidence type="ECO:0000313" key="11">
    <source>
        <dbReference type="EMBL" id="CAL94950.1"/>
    </source>
</evidence>
<dbReference type="InterPro" id="IPR058625">
    <property type="entry name" value="MdtA-like_BSH"/>
</dbReference>
<dbReference type="KEGG" id="azo:azo2333"/>
<feature type="domain" description="YknX-like C-terminal permuted SH3-like" evidence="10">
    <location>
        <begin position="333"/>
        <end position="397"/>
    </location>
</feature>
<evidence type="ECO:0000256" key="6">
    <source>
        <dbReference type="SAM" id="MobiDB-lite"/>
    </source>
</evidence>
<comment type="similarity">
    <text evidence="2">Belongs to the membrane fusion protein (MFP) (TC 8.A.1) family.</text>
</comment>
<dbReference type="GO" id="GO:0015562">
    <property type="term" value="F:efflux transmembrane transporter activity"/>
    <property type="evidence" value="ECO:0007669"/>
    <property type="project" value="TreeGrafter"/>
</dbReference>
<dbReference type="InterPro" id="IPR058637">
    <property type="entry name" value="YknX-like_C"/>
</dbReference>
<dbReference type="EMBL" id="AM406670">
    <property type="protein sequence ID" value="CAL94950.1"/>
    <property type="molecule type" value="Genomic_DNA"/>
</dbReference>
<evidence type="ECO:0000256" key="5">
    <source>
        <dbReference type="ARBA" id="ARBA00023136"/>
    </source>
</evidence>
<comment type="subcellular location">
    <subcellularLocation>
        <location evidence="1">Cell membrane</location>
    </subcellularLocation>
</comment>
<keyword evidence="3" id="KW-1003">Cell membrane</keyword>
<dbReference type="GO" id="GO:1990281">
    <property type="term" value="C:efflux pump complex"/>
    <property type="evidence" value="ECO:0007669"/>
    <property type="project" value="TreeGrafter"/>
</dbReference>
<evidence type="ECO:0000259" key="9">
    <source>
        <dbReference type="Pfam" id="PF25944"/>
    </source>
</evidence>
<dbReference type="PANTHER" id="PTHR30469">
    <property type="entry name" value="MULTIDRUG RESISTANCE PROTEIN MDTA"/>
    <property type="match status" value="1"/>
</dbReference>
<dbReference type="RefSeq" id="WP_011766064.1">
    <property type="nucleotide sequence ID" value="NC_008702.1"/>
</dbReference>
<dbReference type="Gene3D" id="2.40.30.170">
    <property type="match status" value="1"/>
</dbReference>
<dbReference type="AlphaFoldDB" id="A1K7Z5"/>
<feature type="domain" description="Multidrug resistance protein MdtA-like alpha-helical hairpin" evidence="7">
    <location>
        <begin position="133"/>
        <end position="202"/>
    </location>
</feature>
<dbReference type="Pfam" id="PF25876">
    <property type="entry name" value="HH_MFP_RND"/>
    <property type="match status" value="1"/>
</dbReference>
<dbReference type="InterPro" id="IPR006143">
    <property type="entry name" value="RND_pump_MFP"/>
</dbReference>
<evidence type="ECO:0000256" key="4">
    <source>
        <dbReference type="ARBA" id="ARBA00022519"/>
    </source>
</evidence>
<dbReference type="InterPro" id="IPR058624">
    <property type="entry name" value="MdtA-like_HH"/>
</dbReference>
<gene>
    <name evidence="11" type="ordered locus">azo2333</name>
</gene>
<dbReference type="Pfam" id="PF25944">
    <property type="entry name" value="Beta-barrel_RND"/>
    <property type="match status" value="1"/>
</dbReference>
<dbReference type="InterPro" id="IPR058626">
    <property type="entry name" value="MdtA-like_b-barrel"/>
</dbReference>
<dbReference type="Proteomes" id="UP000002588">
    <property type="component" value="Chromosome"/>
</dbReference>
<accession>A1K7Z5</accession>
<dbReference type="eggNOG" id="COG0845">
    <property type="taxonomic scope" value="Bacteria"/>
</dbReference>
<evidence type="ECO:0000259" key="8">
    <source>
        <dbReference type="Pfam" id="PF25917"/>
    </source>
</evidence>
<dbReference type="NCBIfam" id="TIGR01730">
    <property type="entry name" value="RND_mfp"/>
    <property type="match status" value="1"/>
</dbReference>
<dbReference type="PANTHER" id="PTHR30469:SF12">
    <property type="entry name" value="MULTIDRUG RESISTANCE PROTEIN MDTA"/>
    <property type="match status" value="1"/>
</dbReference>
<dbReference type="Pfam" id="PF25989">
    <property type="entry name" value="YknX_C"/>
    <property type="match status" value="1"/>
</dbReference>
<evidence type="ECO:0000259" key="7">
    <source>
        <dbReference type="Pfam" id="PF25876"/>
    </source>
</evidence>
<evidence type="ECO:0000256" key="1">
    <source>
        <dbReference type="ARBA" id="ARBA00004236"/>
    </source>
</evidence>
<dbReference type="Gene3D" id="2.40.50.100">
    <property type="match status" value="1"/>
</dbReference>
<dbReference type="FunFam" id="2.40.420.20:FF:000001">
    <property type="entry name" value="Efflux RND transporter periplasmic adaptor subunit"/>
    <property type="match status" value="1"/>
</dbReference>
<name>A1K7Z5_AZOSB</name>
<dbReference type="GO" id="GO:0030313">
    <property type="term" value="C:cell envelope"/>
    <property type="evidence" value="ECO:0007669"/>
    <property type="project" value="UniProtKB-SubCell"/>
</dbReference>
<keyword evidence="4" id="KW-0997">Cell inner membrane</keyword>
<sequence length="424" mass="44533">MGFNLRTLLNKRTLALAIGLLAGGASVYAYLQPAGRAPNPQAAPGAPGGEGARALRRGPGAPPPVLAVRATAARVGDLDIALSALGTVTASNTAVVKPRVGGQLTALHFREGQVVKAGELLAEIDPRPFRIALDQARAQRLRDEATLGAARVDLERYRALLAQDSIARQQVDAQEALVRQLEGTVAADAALEAQAALQLEFTRVTAPAAGRLGLRVVDIGNQVDAQDAAGLVVITQTQPIHAVFALAADALTPQLGQLQQGARGAVVEAWSRDGRTRLAEGRLISIDNQIDVATGTLKLKAEFANGDNSLFPNQFINVRLRAETRRDSVLVHSAAVQRNAQGSYVFVVGDDQRVQARQIRTGPSANELTVVEDGLAGGERIVLDGTDQLRDGARVDVLSVDGVTVALAEPATARNERRPPGAAQ</sequence>
<feature type="domain" description="Multidrug resistance protein MdtA-like beta-barrel" evidence="9">
    <location>
        <begin position="256"/>
        <end position="323"/>
    </location>
</feature>
<dbReference type="Gene3D" id="2.40.420.20">
    <property type="match status" value="1"/>
</dbReference>
<evidence type="ECO:0000313" key="12">
    <source>
        <dbReference type="Proteomes" id="UP000002588"/>
    </source>
</evidence>
<organism evidence="11 12">
    <name type="scientific">Azoarcus sp. (strain BH72)</name>
    <dbReference type="NCBI Taxonomy" id="418699"/>
    <lineage>
        <taxon>Bacteria</taxon>
        <taxon>Pseudomonadati</taxon>
        <taxon>Pseudomonadota</taxon>
        <taxon>Betaproteobacteria</taxon>
        <taxon>Rhodocyclales</taxon>
        <taxon>Zoogloeaceae</taxon>
        <taxon>Azoarcus</taxon>
    </lineage>
</organism>
<reference evidence="11 12" key="1">
    <citation type="journal article" date="2006" name="Nat. Biotechnol.">
        <title>Complete genome of the mutualistic, N2-fixing grass endophyte Azoarcus sp. strain BH72.</title>
        <authorList>
            <person name="Krause A."/>
            <person name="Ramakumar A."/>
            <person name="Bartels D."/>
            <person name="Battistoni F."/>
            <person name="Bekel T."/>
            <person name="Boch J."/>
            <person name="Boehm M."/>
            <person name="Friedrich F."/>
            <person name="Hurek T."/>
            <person name="Krause L."/>
            <person name="Linke B."/>
            <person name="McHardy A.C."/>
            <person name="Sarkar A."/>
            <person name="Schneiker S."/>
            <person name="Syed A.A."/>
            <person name="Thauer R."/>
            <person name="Vorhoelter F.-J."/>
            <person name="Weidner S."/>
            <person name="Puehler A."/>
            <person name="Reinhold-Hurek B."/>
            <person name="Kaiser O."/>
            <person name="Goesmann A."/>
        </authorList>
    </citation>
    <scope>NUCLEOTIDE SEQUENCE [LARGE SCALE GENOMIC DNA]</scope>
    <source>
        <strain evidence="11 12">BH72</strain>
    </source>
</reference>
<dbReference type="HOGENOM" id="CLU_018816_2_0_4"/>
<dbReference type="SUPFAM" id="SSF111369">
    <property type="entry name" value="HlyD-like secretion proteins"/>
    <property type="match status" value="1"/>
</dbReference>
<proteinExistence type="inferred from homology"/>
<keyword evidence="5" id="KW-0472">Membrane</keyword>
<dbReference type="Gene3D" id="1.10.287.470">
    <property type="entry name" value="Helix hairpin bin"/>
    <property type="match status" value="1"/>
</dbReference>
<evidence type="ECO:0000256" key="2">
    <source>
        <dbReference type="ARBA" id="ARBA00009477"/>
    </source>
</evidence>